<gene>
    <name evidence="1" type="ORF">GCM10009665_72270</name>
</gene>
<name>A0ABP4HR31_9ACTN</name>
<dbReference type="Gene3D" id="1.10.287.1060">
    <property type="entry name" value="ESAT-6-like"/>
    <property type="match status" value="1"/>
</dbReference>
<evidence type="ECO:0008006" key="3">
    <source>
        <dbReference type="Google" id="ProtNLM"/>
    </source>
</evidence>
<dbReference type="Proteomes" id="UP001500037">
    <property type="component" value="Unassembled WGS sequence"/>
</dbReference>
<proteinExistence type="predicted"/>
<dbReference type="EMBL" id="BAAALF010000247">
    <property type="protein sequence ID" value="GAA1274279.1"/>
    <property type="molecule type" value="Genomic_DNA"/>
</dbReference>
<dbReference type="RefSeq" id="WP_344446467.1">
    <property type="nucleotide sequence ID" value="NZ_BAAALF010000247.1"/>
</dbReference>
<protein>
    <recommendedName>
        <fullName evidence="3">WXG100 family type VII secretion target</fullName>
    </recommendedName>
</protein>
<dbReference type="SUPFAM" id="SSF140453">
    <property type="entry name" value="EsxAB dimer-like"/>
    <property type="match status" value="1"/>
</dbReference>
<dbReference type="InterPro" id="IPR036689">
    <property type="entry name" value="ESAT-6-like_sf"/>
</dbReference>
<sequence>MPRNDSTSILVHSQLGEVGPRIHASAEEIIAELQRLVQLLAPLKDSWNSSEAAADYEILQQEWNTAAEGLFGPGGVLGNVAAVMNVNFVNYSDAEWANVSTWRHR</sequence>
<reference evidence="2" key="1">
    <citation type="journal article" date="2019" name="Int. J. Syst. Evol. Microbiol.">
        <title>The Global Catalogue of Microorganisms (GCM) 10K type strain sequencing project: providing services to taxonomists for standard genome sequencing and annotation.</title>
        <authorList>
            <consortium name="The Broad Institute Genomics Platform"/>
            <consortium name="The Broad Institute Genome Sequencing Center for Infectious Disease"/>
            <person name="Wu L."/>
            <person name="Ma J."/>
        </authorList>
    </citation>
    <scope>NUCLEOTIDE SEQUENCE [LARGE SCALE GENOMIC DNA]</scope>
    <source>
        <strain evidence="2">JCM 13004</strain>
    </source>
</reference>
<organism evidence="1 2">
    <name type="scientific">Kitasatospora nipponensis</name>
    <dbReference type="NCBI Taxonomy" id="258049"/>
    <lineage>
        <taxon>Bacteria</taxon>
        <taxon>Bacillati</taxon>
        <taxon>Actinomycetota</taxon>
        <taxon>Actinomycetes</taxon>
        <taxon>Kitasatosporales</taxon>
        <taxon>Streptomycetaceae</taxon>
        <taxon>Kitasatospora</taxon>
    </lineage>
</organism>
<accession>A0ABP4HR31</accession>
<evidence type="ECO:0000313" key="1">
    <source>
        <dbReference type="EMBL" id="GAA1274279.1"/>
    </source>
</evidence>
<keyword evidence="2" id="KW-1185">Reference proteome</keyword>
<comment type="caution">
    <text evidence="1">The sequence shown here is derived from an EMBL/GenBank/DDBJ whole genome shotgun (WGS) entry which is preliminary data.</text>
</comment>
<evidence type="ECO:0000313" key="2">
    <source>
        <dbReference type="Proteomes" id="UP001500037"/>
    </source>
</evidence>